<keyword evidence="1" id="KW-0862">Zinc</keyword>
<name>T0MIS8_9MICR</name>
<dbReference type="GO" id="GO:0008270">
    <property type="term" value="F:zinc ion binding"/>
    <property type="evidence" value="ECO:0007669"/>
    <property type="project" value="UniProtKB-KW"/>
</dbReference>
<feature type="domain" description="C2H2-type" evidence="2">
    <location>
        <begin position="248"/>
        <end position="276"/>
    </location>
</feature>
<dbReference type="InterPro" id="IPR013087">
    <property type="entry name" value="Znf_C2H2_type"/>
</dbReference>
<evidence type="ECO:0000256" key="1">
    <source>
        <dbReference type="PROSITE-ProRule" id="PRU00042"/>
    </source>
</evidence>
<dbReference type="Proteomes" id="UP000053780">
    <property type="component" value="Unassembled WGS sequence"/>
</dbReference>
<protein>
    <submittedName>
        <fullName evidence="3">Zinc finger domain-containing protein</fullName>
    </submittedName>
</protein>
<accession>T0MIS8</accession>
<proteinExistence type="predicted"/>
<keyword evidence="1" id="KW-0479">Metal-binding</keyword>
<keyword evidence="1" id="KW-0863">Zinc-finger</keyword>
<dbReference type="HOGENOM" id="CLU_056565_0_0_1"/>
<sequence>MVPKKYNHDRIDIFFLLNENKIVTQSELRKLLPKENYVEYIKGFYKRRLIDFFQKNYEFPWFIDRYLKNQKKFKVNNFLSDVEYVIINGLCVEDDLSIFKEYKMFLKDNYKISILIKKSLFENDINFEEVKRFYEHIHLNFKTLVTSDIHSDENQKMADKLSKFYNVNLSDFNTKNLCKNVFLFCTNCNMEFNSPEEFMLRCKNECKNKTSKRRLEIIKNYNDFSFIKDVPINFLLKSNIIKIDESIYKCAYCEKKFESVNFIELHYKKKHADELEKRNNIYNSFLLFIDNLDFQVLSIVDGSFDDIPFFVKNLDEKRVVYDMNHVFSGEIVLD</sequence>
<evidence type="ECO:0000313" key="4">
    <source>
        <dbReference type="Proteomes" id="UP000053780"/>
    </source>
</evidence>
<dbReference type="PROSITE" id="PS50157">
    <property type="entry name" value="ZINC_FINGER_C2H2_2"/>
    <property type="match status" value="1"/>
</dbReference>
<gene>
    <name evidence="3" type="ORF">NAPIS_ORF01534</name>
</gene>
<keyword evidence="4" id="KW-1185">Reference proteome</keyword>
<reference evidence="3 4" key="1">
    <citation type="journal article" date="2013" name="BMC Genomics">
        <title>Genome sequencing and comparative genomics of honey bee microsporidia, Nosema apis reveal novel insights into host-parasite interactions.</title>
        <authorList>
            <person name="Chen Yp."/>
            <person name="Pettis J.S."/>
            <person name="Zhao Y."/>
            <person name="Liu X."/>
            <person name="Tallon L.J."/>
            <person name="Sadzewicz L.D."/>
            <person name="Li R."/>
            <person name="Zheng H."/>
            <person name="Huang S."/>
            <person name="Zhang X."/>
            <person name="Hamilton M.C."/>
            <person name="Pernal S.F."/>
            <person name="Melathopoulos A.P."/>
            <person name="Yan X."/>
            <person name="Evans J.D."/>
        </authorList>
    </citation>
    <scope>NUCLEOTIDE SEQUENCE [LARGE SCALE GENOMIC DNA]</scope>
    <source>
        <strain evidence="3 4">BRL 01</strain>
    </source>
</reference>
<dbReference type="PROSITE" id="PS00028">
    <property type="entry name" value="ZINC_FINGER_C2H2_1"/>
    <property type="match status" value="1"/>
</dbReference>
<dbReference type="AlphaFoldDB" id="T0MIS8"/>
<dbReference type="VEuPathDB" id="MicrosporidiaDB:NAPIS_ORF01534"/>
<dbReference type="OrthoDB" id="342064at2759"/>
<dbReference type="EMBL" id="KE647210">
    <property type="protein sequence ID" value="EQB60895.1"/>
    <property type="molecule type" value="Genomic_DNA"/>
</dbReference>
<evidence type="ECO:0000313" key="3">
    <source>
        <dbReference type="EMBL" id="EQB60895.1"/>
    </source>
</evidence>
<organism evidence="3 4">
    <name type="scientific">Vairimorpha apis BRL 01</name>
    <dbReference type="NCBI Taxonomy" id="1037528"/>
    <lineage>
        <taxon>Eukaryota</taxon>
        <taxon>Fungi</taxon>
        <taxon>Fungi incertae sedis</taxon>
        <taxon>Microsporidia</taxon>
        <taxon>Nosematidae</taxon>
        <taxon>Vairimorpha</taxon>
    </lineage>
</organism>
<evidence type="ECO:0000259" key="2">
    <source>
        <dbReference type="PROSITE" id="PS50157"/>
    </source>
</evidence>